<dbReference type="InterPro" id="IPR038538">
    <property type="entry name" value="MTERF_sf"/>
</dbReference>
<gene>
    <name evidence="5" type="primary">g13140</name>
    <name evidence="5" type="ORF">VP750_LOCUS11662</name>
</gene>
<dbReference type="PANTHER" id="PTHR13068:SF151">
    <property type="entry name" value="TRANSCRIPTION TERMINATION FACTOR MTERF9, CHLOROPLASTIC"/>
    <property type="match status" value="1"/>
</dbReference>
<sequence>MVWAGSPPSVPPARTRRKKEKSDTISMLREALDVGRRSEIDAAYQEGSEFLQSIGVESKGEVARILDIAMNPNSLFLTLRDKKRAVNVHARQLSVESDMKPVVACLQSHGLTDRDIVKIVTDHPPVLCYNPEERIIPFFDFLKSIGITPEKVAKRPTLLGLEVNKSLRRIVNYLQEVEGKTIDEIAVLLETI</sequence>
<name>A0ABP1GC25_9CHLO</name>
<dbReference type="Gene3D" id="1.25.70.10">
    <property type="entry name" value="Transcription termination factor 3, mitochondrial"/>
    <property type="match status" value="1"/>
</dbReference>
<keyword evidence="2" id="KW-0805">Transcription regulation</keyword>
<dbReference type="Pfam" id="PF02536">
    <property type="entry name" value="mTERF"/>
    <property type="match status" value="1"/>
</dbReference>
<evidence type="ECO:0000313" key="6">
    <source>
        <dbReference type="Proteomes" id="UP001497392"/>
    </source>
</evidence>
<keyword evidence="3" id="KW-0809">Transit peptide</keyword>
<accession>A0ABP1GC25</accession>
<comment type="caution">
    <text evidence="5">The sequence shown here is derived from an EMBL/GenBank/DDBJ whole genome shotgun (WGS) entry which is preliminary data.</text>
</comment>
<dbReference type="InterPro" id="IPR003690">
    <property type="entry name" value="MTERF"/>
</dbReference>
<dbReference type="EMBL" id="CAXHTA020000021">
    <property type="protein sequence ID" value="CAL5229756.1"/>
    <property type="molecule type" value="Genomic_DNA"/>
</dbReference>
<dbReference type="SMART" id="SM00733">
    <property type="entry name" value="Mterf"/>
    <property type="match status" value="2"/>
</dbReference>
<protein>
    <submittedName>
        <fullName evidence="5">G13140 protein</fullName>
    </submittedName>
</protein>
<evidence type="ECO:0000256" key="4">
    <source>
        <dbReference type="SAM" id="MobiDB-lite"/>
    </source>
</evidence>
<organism evidence="5 6">
    <name type="scientific">Coccomyxa viridis</name>
    <dbReference type="NCBI Taxonomy" id="1274662"/>
    <lineage>
        <taxon>Eukaryota</taxon>
        <taxon>Viridiplantae</taxon>
        <taxon>Chlorophyta</taxon>
        <taxon>core chlorophytes</taxon>
        <taxon>Trebouxiophyceae</taxon>
        <taxon>Trebouxiophyceae incertae sedis</taxon>
        <taxon>Coccomyxaceae</taxon>
        <taxon>Coccomyxa</taxon>
    </lineage>
</organism>
<evidence type="ECO:0000256" key="2">
    <source>
        <dbReference type="ARBA" id="ARBA00022472"/>
    </source>
</evidence>
<evidence type="ECO:0000256" key="3">
    <source>
        <dbReference type="ARBA" id="ARBA00022946"/>
    </source>
</evidence>
<dbReference type="PANTHER" id="PTHR13068">
    <property type="entry name" value="CGI-12 PROTEIN-RELATED"/>
    <property type="match status" value="1"/>
</dbReference>
<keyword evidence="2" id="KW-0804">Transcription</keyword>
<feature type="region of interest" description="Disordered" evidence="4">
    <location>
        <begin position="1"/>
        <end position="24"/>
    </location>
</feature>
<reference evidence="5 6" key="1">
    <citation type="submission" date="2024-06" db="EMBL/GenBank/DDBJ databases">
        <authorList>
            <person name="Kraege A."/>
            <person name="Thomma B."/>
        </authorList>
    </citation>
    <scope>NUCLEOTIDE SEQUENCE [LARGE SCALE GENOMIC DNA]</scope>
</reference>
<keyword evidence="6" id="KW-1185">Reference proteome</keyword>
<evidence type="ECO:0000313" key="5">
    <source>
        <dbReference type="EMBL" id="CAL5229756.1"/>
    </source>
</evidence>
<keyword evidence="2" id="KW-0806">Transcription termination</keyword>
<dbReference type="Proteomes" id="UP001497392">
    <property type="component" value="Unassembled WGS sequence"/>
</dbReference>
<comment type="similarity">
    <text evidence="1">Belongs to the mTERF family.</text>
</comment>
<proteinExistence type="inferred from homology"/>
<evidence type="ECO:0000256" key="1">
    <source>
        <dbReference type="ARBA" id="ARBA00007692"/>
    </source>
</evidence>